<feature type="compositionally biased region" description="Gly residues" evidence="7">
    <location>
        <begin position="340"/>
        <end position="366"/>
    </location>
</feature>
<keyword evidence="6" id="KW-0862">Zinc</keyword>
<dbReference type="EMBL" id="VIIS01001667">
    <property type="protein sequence ID" value="KAF0294723.1"/>
    <property type="molecule type" value="Genomic_DNA"/>
</dbReference>
<evidence type="ECO:0000256" key="6">
    <source>
        <dbReference type="PROSITE-ProRule" id="PRU00042"/>
    </source>
</evidence>
<dbReference type="SUPFAM" id="SSF57667">
    <property type="entry name" value="beta-beta-alpha zinc fingers"/>
    <property type="match status" value="2"/>
</dbReference>
<name>A0A6A4VM73_AMPAM</name>
<dbReference type="EMBL" id="VIIS01001667">
    <property type="protein sequence ID" value="KAF0294722.1"/>
    <property type="molecule type" value="Genomic_DNA"/>
</dbReference>
<evidence type="ECO:0000256" key="2">
    <source>
        <dbReference type="ARBA" id="ARBA00022782"/>
    </source>
</evidence>
<keyword evidence="2" id="KW-0221">Differentiation</keyword>
<feature type="compositionally biased region" description="Pro residues" evidence="7">
    <location>
        <begin position="147"/>
        <end position="157"/>
    </location>
</feature>
<dbReference type="InterPro" id="IPR051095">
    <property type="entry name" value="Dros_DevTransReg"/>
</dbReference>
<dbReference type="Pfam" id="PF00096">
    <property type="entry name" value="zf-C2H2"/>
    <property type="match status" value="2"/>
</dbReference>
<dbReference type="PANTHER" id="PTHR23110:SF111">
    <property type="entry name" value="LONGITUDINALS LACKING PROTEIN, ISOFORMS F_I_K_T"/>
    <property type="match status" value="1"/>
</dbReference>
<gene>
    <name evidence="10" type="primary">br_3</name>
    <name evidence="10" type="ORF">FJT64_007647</name>
</gene>
<evidence type="ECO:0000259" key="9">
    <source>
        <dbReference type="PROSITE" id="PS50157"/>
    </source>
</evidence>
<dbReference type="GO" id="GO:0045476">
    <property type="term" value="P:nurse cell apoptotic process"/>
    <property type="evidence" value="ECO:0007669"/>
    <property type="project" value="UniProtKB-ARBA"/>
</dbReference>
<keyword evidence="11" id="KW-1185">Reference proteome</keyword>
<dbReference type="InterPro" id="IPR000210">
    <property type="entry name" value="BTB/POZ_dom"/>
</dbReference>
<dbReference type="OrthoDB" id="10261408at2759"/>
<feature type="domain" description="C2H2-type" evidence="9">
    <location>
        <begin position="266"/>
        <end position="293"/>
    </location>
</feature>
<evidence type="ECO:0000256" key="5">
    <source>
        <dbReference type="ARBA" id="ARBA00037382"/>
    </source>
</evidence>
<dbReference type="GO" id="GO:0006357">
    <property type="term" value="P:regulation of transcription by RNA polymerase II"/>
    <property type="evidence" value="ECO:0007669"/>
    <property type="project" value="TreeGrafter"/>
</dbReference>
<dbReference type="GO" id="GO:0008406">
    <property type="term" value="P:gonad development"/>
    <property type="evidence" value="ECO:0007669"/>
    <property type="project" value="UniProtKB-ARBA"/>
</dbReference>
<protein>
    <submittedName>
        <fullName evidence="10">Broad-complex core protein isoform 6</fullName>
    </submittedName>
</protein>
<dbReference type="PANTHER" id="PTHR23110">
    <property type="entry name" value="BTB DOMAIN TRANSCRIPTION FACTOR"/>
    <property type="match status" value="1"/>
</dbReference>
<dbReference type="PROSITE" id="PS50097">
    <property type="entry name" value="BTB"/>
    <property type="match status" value="1"/>
</dbReference>
<feature type="compositionally biased region" description="Low complexity" evidence="7">
    <location>
        <begin position="158"/>
        <end position="174"/>
    </location>
</feature>
<evidence type="ECO:0000259" key="8">
    <source>
        <dbReference type="PROSITE" id="PS50097"/>
    </source>
</evidence>
<evidence type="ECO:0000313" key="11">
    <source>
        <dbReference type="Proteomes" id="UP000440578"/>
    </source>
</evidence>
<feature type="compositionally biased region" description="Pro residues" evidence="7">
    <location>
        <begin position="175"/>
        <end position="188"/>
    </location>
</feature>
<dbReference type="SMART" id="SM00225">
    <property type="entry name" value="BTB"/>
    <property type="match status" value="1"/>
</dbReference>
<dbReference type="PROSITE" id="PS00028">
    <property type="entry name" value="ZINC_FINGER_C2H2_1"/>
    <property type="match status" value="4"/>
</dbReference>
<evidence type="ECO:0000313" key="10">
    <source>
        <dbReference type="EMBL" id="KAF0294723.1"/>
    </source>
</evidence>
<feature type="region of interest" description="Disordered" evidence="7">
    <location>
        <begin position="324"/>
        <end position="369"/>
    </location>
</feature>
<dbReference type="GO" id="GO:0007464">
    <property type="term" value="P:R3/R4 cell fate commitment"/>
    <property type="evidence" value="ECO:0007669"/>
    <property type="project" value="UniProtKB-ARBA"/>
</dbReference>
<keyword evidence="3" id="KW-0524">Neurogenesis</keyword>
<dbReference type="GO" id="GO:0048813">
    <property type="term" value="P:dendrite morphogenesis"/>
    <property type="evidence" value="ECO:0007669"/>
    <property type="project" value="UniProtKB-ARBA"/>
</dbReference>
<dbReference type="GO" id="GO:0045467">
    <property type="term" value="P:R7 cell development"/>
    <property type="evidence" value="ECO:0007669"/>
    <property type="project" value="UniProtKB-ARBA"/>
</dbReference>
<feature type="region of interest" description="Disordered" evidence="7">
    <location>
        <begin position="115"/>
        <end position="209"/>
    </location>
</feature>
<dbReference type="Gene3D" id="3.30.710.10">
    <property type="entry name" value="Potassium Channel Kv1.1, Chain A"/>
    <property type="match status" value="1"/>
</dbReference>
<organism evidence="10 11">
    <name type="scientific">Amphibalanus amphitrite</name>
    <name type="common">Striped barnacle</name>
    <name type="synonym">Balanus amphitrite</name>
    <dbReference type="NCBI Taxonomy" id="1232801"/>
    <lineage>
        <taxon>Eukaryota</taxon>
        <taxon>Metazoa</taxon>
        <taxon>Ecdysozoa</taxon>
        <taxon>Arthropoda</taxon>
        <taxon>Crustacea</taxon>
        <taxon>Multicrustacea</taxon>
        <taxon>Cirripedia</taxon>
        <taxon>Thoracica</taxon>
        <taxon>Thoracicalcarea</taxon>
        <taxon>Balanomorpha</taxon>
        <taxon>Balanoidea</taxon>
        <taxon>Balanidae</taxon>
        <taxon>Amphibalaninae</taxon>
        <taxon>Amphibalanus</taxon>
    </lineage>
</organism>
<keyword evidence="4" id="KW-0539">Nucleus</keyword>
<dbReference type="InterPro" id="IPR013087">
    <property type="entry name" value="Znf_C2H2_type"/>
</dbReference>
<dbReference type="Gene3D" id="3.30.160.60">
    <property type="entry name" value="Classic Zinc Finger"/>
    <property type="match status" value="2"/>
</dbReference>
<dbReference type="InterPro" id="IPR011333">
    <property type="entry name" value="SKP1/BTB/POZ_sf"/>
</dbReference>
<reference evidence="10 11" key="1">
    <citation type="submission" date="2019-07" db="EMBL/GenBank/DDBJ databases">
        <title>Draft genome assembly of a fouling barnacle, Amphibalanus amphitrite (Darwin, 1854): The first reference genome for Thecostraca.</title>
        <authorList>
            <person name="Kim W."/>
        </authorList>
    </citation>
    <scope>NUCLEOTIDE SEQUENCE [LARGE SCALE GENOMIC DNA]</scope>
    <source>
        <strain evidence="10">SNU_AA5</strain>
        <tissue evidence="10">Soma without cirri and trophi</tissue>
    </source>
</reference>
<comment type="function">
    <text evidence="5">Putative transcription factor required for axon growth and guidance in the central and peripheral nervous systems. Repels CNS axons away from the midline by promoting the expression of the midline repellent sli and its receptor robo.</text>
</comment>
<feature type="domain" description="C2H2-type" evidence="9">
    <location>
        <begin position="369"/>
        <end position="396"/>
    </location>
</feature>
<keyword evidence="6" id="KW-0479">Metal-binding</keyword>
<comment type="caution">
    <text evidence="10">The sequence shown here is derived from an EMBL/GenBank/DDBJ whole genome shotgun (WGS) entry which is preliminary data.</text>
</comment>
<dbReference type="InterPro" id="IPR036236">
    <property type="entry name" value="Znf_C2H2_sf"/>
</dbReference>
<accession>A0A6A4VM73</accession>
<keyword evidence="6" id="KW-0863">Zinc-finger</keyword>
<dbReference type="GO" id="GO:0035167">
    <property type="term" value="P:larval lymph gland hemopoiesis"/>
    <property type="evidence" value="ECO:0007669"/>
    <property type="project" value="UniProtKB-ARBA"/>
</dbReference>
<dbReference type="GO" id="GO:0008270">
    <property type="term" value="F:zinc ion binding"/>
    <property type="evidence" value="ECO:0007669"/>
    <property type="project" value="UniProtKB-KW"/>
</dbReference>
<evidence type="ECO:0000256" key="3">
    <source>
        <dbReference type="ARBA" id="ARBA00022902"/>
    </source>
</evidence>
<feature type="domain" description="BTB" evidence="8">
    <location>
        <begin position="31"/>
        <end position="96"/>
    </location>
</feature>
<evidence type="ECO:0000256" key="7">
    <source>
        <dbReference type="SAM" id="MobiDB-lite"/>
    </source>
</evidence>
<dbReference type="GO" id="GO:0007526">
    <property type="term" value="P:larval somatic muscle development"/>
    <property type="evidence" value="ECO:0007669"/>
    <property type="project" value="UniProtKB-ARBA"/>
</dbReference>
<evidence type="ECO:0000256" key="4">
    <source>
        <dbReference type="ARBA" id="ARBA00023242"/>
    </source>
</evidence>
<proteinExistence type="predicted"/>
<dbReference type="CDD" id="cd18315">
    <property type="entry name" value="BTB_POZ_BAB-like"/>
    <property type="match status" value="1"/>
</dbReference>
<dbReference type="AlphaFoldDB" id="A0A6A4VM73"/>
<dbReference type="GO" id="GO:0016199">
    <property type="term" value="P:axon midline choice point recognition"/>
    <property type="evidence" value="ECO:0007669"/>
    <property type="project" value="UniProtKB-ARBA"/>
</dbReference>
<dbReference type="SUPFAM" id="SSF54695">
    <property type="entry name" value="POZ domain"/>
    <property type="match status" value="1"/>
</dbReference>
<sequence>MNSQKFCLKWDSFQGTVTSLFDQLRHDGELVDVTLCCEGQRVRAHRMMLSACSPYFRQLIQENPCQQLVFFLKDTSADDLRAIIEFIYKGSVNVAQSQLASFIKTAELLQIRGLSGEEDKPSAPAAPAALPSPAAKRRRLSDHDPPRPPSAPAPSPGRRPSQSPSLTSPSEHSAPPSPAPRPPPPPPAAAAAPVKVEKTDPIEEDGATLDDTLGYVAEFEGGDYPARPPLDALAFGQMAGTMIAPPGPSQRLSEDGSSQGAPVSLEVCPMCGAAYHHRRNLAEHMKRHTGQTTCCICNHEFAMTFSLRRHMVKRHGLSPDEVSRLTNKRGAAPAMEDGPQDGGMGHPDGGMGRQDGGMGRQDGGMESGHQCQNCERVFQSRSSLRNHAKQHVGRTQCALCGGVYASVPTLRRHLVTIHGQSAGQVYALVPSEPRGRRPAAIERLQQQGLQQQQQQQQQRLQQRLQESEESGLYATAETAGAADAAAANILL</sequence>
<dbReference type="PROSITE" id="PS50157">
    <property type="entry name" value="ZINC_FINGER_C2H2_2"/>
    <property type="match status" value="2"/>
</dbReference>
<keyword evidence="1" id="KW-0217">Developmental protein</keyword>
<evidence type="ECO:0000256" key="1">
    <source>
        <dbReference type="ARBA" id="ARBA00022473"/>
    </source>
</evidence>
<dbReference type="GO" id="GO:0005634">
    <property type="term" value="C:nucleus"/>
    <property type="evidence" value="ECO:0007669"/>
    <property type="project" value="TreeGrafter"/>
</dbReference>
<dbReference type="Pfam" id="PF00651">
    <property type="entry name" value="BTB"/>
    <property type="match status" value="1"/>
</dbReference>
<dbReference type="Proteomes" id="UP000440578">
    <property type="component" value="Unassembled WGS sequence"/>
</dbReference>
<dbReference type="SMART" id="SM00355">
    <property type="entry name" value="ZnF_C2H2"/>
    <property type="match status" value="4"/>
</dbReference>
<feature type="compositionally biased region" description="Low complexity" evidence="7">
    <location>
        <begin position="122"/>
        <end position="134"/>
    </location>
</feature>